<dbReference type="PROSITE" id="PS50240">
    <property type="entry name" value="TRYPSIN_DOM"/>
    <property type="match status" value="1"/>
</dbReference>
<dbReference type="OrthoDB" id="7726766at2759"/>
<dbReference type="InterPro" id="IPR001254">
    <property type="entry name" value="Trypsin_dom"/>
</dbReference>
<dbReference type="PROSITE" id="PS00135">
    <property type="entry name" value="TRYPSIN_SER"/>
    <property type="match status" value="1"/>
</dbReference>
<dbReference type="SUPFAM" id="SSF50494">
    <property type="entry name" value="Trypsin-like serine proteases"/>
    <property type="match status" value="1"/>
</dbReference>
<comment type="caution">
    <text evidence="1">The sequence shown here is derived from an EMBL/GenBank/DDBJ whole genome shotgun (WGS) entry which is preliminary data.</text>
</comment>
<evidence type="ECO:0000313" key="1">
    <source>
        <dbReference type="EMBL" id="KAF6199094.1"/>
    </source>
</evidence>
<proteinExistence type="predicted"/>
<evidence type="ECO:0000313" key="2">
    <source>
        <dbReference type="Proteomes" id="UP000466442"/>
    </source>
</evidence>
<dbReference type="InterPro" id="IPR009003">
    <property type="entry name" value="Peptidase_S1_PA"/>
</dbReference>
<dbReference type="EMBL" id="WIXP02000015">
    <property type="protein sequence ID" value="KAF6199094.1"/>
    <property type="molecule type" value="Genomic_DNA"/>
</dbReference>
<dbReference type="GO" id="GO:0006508">
    <property type="term" value="P:proteolysis"/>
    <property type="evidence" value="ECO:0007669"/>
    <property type="project" value="InterPro"/>
</dbReference>
<name>A0A6A4IYD2_APOLU</name>
<dbReference type="Proteomes" id="UP000466442">
    <property type="component" value="Unassembled WGS sequence"/>
</dbReference>
<keyword evidence="2" id="KW-1185">Reference proteome</keyword>
<gene>
    <name evidence="1" type="ORF">GE061_007119</name>
</gene>
<dbReference type="AlphaFoldDB" id="A0A6A4IYD2"/>
<dbReference type="Gene3D" id="2.40.10.10">
    <property type="entry name" value="Trypsin-like serine proteases"/>
    <property type="match status" value="1"/>
</dbReference>
<dbReference type="GO" id="GO:0004252">
    <property type="term" value="F:serine-type endopeptidase activity"/>
    <property type="evidence" value="ECO:0007669"/>
    <property type="project" value="InterPro"/>
</dbReference>
<sequence length="415" mass="47834">MKYFIICVLVGCWNFSGAHRGREKRIVFGTHLLSATAYDVVGFYVRIDRPNIFFTALRYFIEPSPGQSICGGAALTPHIVQTACHCLIQGWLPPVDKYYDFAIVRNGWEDMLVLHHGHFSEETMTDGVWSRKFLVHDQCNRHHRTKHISHDFGLILTRKPLRESKNPLVKHSFAPLYTEYEIAIQYYKIMKNEAICLYVGFGPYKFLEKKPVAVFGESSPLLLHGWRALRNYWNCHAHTHGYQPDEKTDYNKVFVFSPVNYTRDCTWSCTTVFGKFRTAPVPGDSGSPVSCDGFHFGLVSTGYTPFIYTTSPYNWQFDSVLAFAMFENAAEYRELMNVRLWHYWGNNDDKPPAVPDRATVNPFVRPTTTEAPTTESNEHAPFYWELSSFDQSYSKCSCNFPSSTMFLLLIVFMKP</sequence>
<protein>
    <submittedName>
        <fullName evidence="1">Uncharacterized protein</fullName>
    </submittedName>
</protein>
<dbReference type="InterPro" id="IPR043504">
    <property type="entry name" value="Peptidase_S1_PA_chymotrypsin"/>
</dbReference>
<dbReference type="InterPro" id="IPR033116">
    <property type="entry name" value="TRYPSIN_SER"/>
</dbReference>
<reference evidence="1" key="1">
    <citation type="journal article" date="2021" name="Mol. Ecol. Resour.">
        <title>Apolygus lucorum genome provides insights into omnivorousness and mesophyll feeding.</title>
        <authorList>
            <person name="Liu Y."/>
            <person name="Liu H."/>
            <person name="Wang H."/>
            <person name="Huang T."/>
            <person name="Liu B."/>
            <person name="Yang B."/>
            <person name="Yin L."/>
            <person name="Li B."/>
            <person name="Zhang Y."/>
            <person name="Zhang S."/>
            <person name="Jiang F."/>
            <person name="Zhang X."/>
            <person name="Ren Y."/>
            <person name="Wang B."/>
            <person name="Wang S."/>
            <person name="Lu Y."/>
            <person name="Wu K."/>
            <person name="Fan W."/>
            <person name="Wang G."/>
        </authorList>
    </citation>
    <scope>NUCLEOTIDE SEQUENCE</scope>
    <source>
        <strain evidence="1">12Hb</strain>
    </source>
</reference>
<organism evidence="1 2">
    <name type="scientific">Apolygus lucorum</name>
    <name type="common">Small green plant bug</name>
    <name type="synonym">Lygocoris lucorum</name>
    <dbReference type="NCBI Taxonomy" id="248454"/>
    <lineage>
        <taxon>Eukaryota</taxon>
        <taxon>Metazoa</taxon>
        <taxon>Ecdysozoa</taxon>
        <taxon>Arthropoda</taxon>
        <taxon>Hexapoda</taxon>
        <taxon>Insecta</taxon>
        <taxon>Pterygota</taxon>
        <taxon>Neoptera</taxon>
        <taxon>Paraneoptera</taxon>
        <taxon>Hemiptera</taxon>
        <taxon>Heteroptera</taxon>
        <taxon>Panheteroptera</taxon>
        <taxon>Cimicomorpha</taxon>
        <taxon>Miridae</taxon>
        <taxon>Mirini</taxon>
        <taxon>Apolygus</taxon>
    </lineage>
</organism>
<accession>A0A6A4IYD2</accession>